<dbReference type="InterPro" id="IPR027417">
    <property type="entry name" value="P-loop_NTPase"/>
</dbReference>
<protein>
    <recommendedName>
        <fullName evidence="7">NWD NACHT-NTPase N-terminal domain-containing protein</fullName>
    </recommendedName>
</protein>
<feature type="domain" description="NWD NACHT-NTPase N-terminal" evidence="3">
    <location>
        <begin position="44"/>
        <end position="275"/>
    </location>
</feature>
<dbReference type="PROSITE" id="PS50082">
    <property type="entry name" value="WD_REPEATS_2"/>
    <property type="match status" value="1"/>
</dbReference>
<dbReference type="Pfam" id="PF00400">
    <property type="entry name" value="WD40"/>
    <property type="match status" value="2"/>
</dbReference>
<dbReference type="InterPro" id="IPR031359">
    <property type="entry name" value="NACHT_N"/>
</dbReference>
<feature type="repeat" description="WD" evidence="2">
    <location>
        <begin position="945"/>
        <end position="986"/>
    </location>
</feature>
<dbReference type="InterPro" id="IPR001680">
    <property type="entry name" value="WD40_rpt"/>
</dbReference>
<sequence>MHTANTDGAPQELSQEGLANLLSDTENQKYHESLEEAVQPCRWESLWAEAYRTIKNDPEYSHLLETFEKYLRKAEHGAAEESLADASTVSEGVERLEEIQRLAKTKLEKLPEARVAFSIGGRRIVVRELVQKAIQTVTAFKSIIGGAVSAEPHAALAWAGILTILPMLENLFQQDEHAANGLNNILFILVRYQQLQETVLSNEFEAPSQTGTTRQLLTNIRTKLVSIYAQVYVYQIRFVLQYGRSKWLRNLRNIVSADDWKQMWKDIEDTSHLVDQGIQDRVGTRTLEAWKAVNDIKALTEEIKGLQMSTLETELLLRLPFAGNATFDSAEVFKAETPCLEGTQHRILSDIRDWAENPAGELIFWLHGMAGTGKTSVALTVAQALDQRKPFTRGTKTPTTAFLGATFFFKQGDQTRNSTRDFFPTLARCLANVFPDFKSLITSAINDNPDIGTKAPPQQLECLIARPLSSLDDQTFLPIRLVIVVDALDECIKRTEAEELLSMLATLKDLHQVQLRLLITSRSEKHILGSFENLSKTLHRSMLLDKIKPHTEGESIKDDITFYLSHTLEKIAETHGVAKDWIDQANINKLSKKADGLFIYAVTACRFLDAEDFHDEEARQERLDQIFQDYSETDDSDSEKDDWGVDAPQNKVDEIYLTVLSFPDHKRMPPRMREKTYEGMRMTLGFLAVLFEPVTTSSFENLLPPLPVALAQLLKKLHSIVGVPRDEKSTLDLVHLSFRDFILSKKRSKQLKFRVDETGMHKEVFNRCLEIMSSKLCRDICGLVMPGTMASEVPKSRVEENIPQHLRYACRYWVDHLAMLDSSHLREVGLMDEGKIHAFLQECFLYWLEAMSLIQEIPTTILVVNQLQTLVVNSEHPGLSSLIYDAKRFILGNRWIIDHAPLQIYASALVFSPSKIQSLFQHHMPPWITQRPVVDQDWTSELSVLEGHTDTINSVAFSSTENLVVSTSYDETARLWDYITGTERFRFDEGKRYLCAAFSPDGKSVALGSDDGLISMWLNLRRTADF</sequence>
<dbReference type="SUPFAM" id="SSF50998">
    <property type="entry name" value="Quinoprotein alcohol dehydrogenase-like"/>
    <property type="match status" value="1"/>
</dbReference>
<evidence type="ECO:0000256" key="1">
    <source>
        <dbReference type="ARBA" id="ARBA00022737"/>
    </source>
</evidence>
<dbReference type="Pfam" id="PF17100">
    <property type="entry name" value="NACHT_N"/>
    <property type="match status" value="1"/>
</dbReference>
<dbReference type="Gene3D" id="3.40.50.300">
    <property type="entry name" value="P-loop containing nucleotide triphosphate hydrolases"/>
    <property type="match status" value="1"/>
</dbReference>
<dbReference type="Pfam" id="PF24883">
    <property type="entry name" value="NPHP3_N"/>
    <property type="match status" value="1"/>
</dbReference>
<keyword evidence="6" id="KW-1185">Reference proteome</keyword>
<proteinExistence type="predicted"/>
<dbReference type="EMBL" id="JAKNSF020000013">
    <property type="protein sequence ID" value="KAK7735396.1"/>
    <property type="molecule type" value="Genomic_DNA"/>
</dbReference>
<dbReference type="SMART" id="SM00320">
    <property type="entry name" value="WD40"/>
    <property type="match status" value="2"/>
</dbReference>
<dbReference type="Gene3D" id="2.130.10.10">
    <property type="entry name" value="YVTN repeat-like/Quinoprotein amine dehydrogenase"/>
    <property type="match status" value="1"/>
</dbReference>
<evidence type="ECO:0000259" key="4">
    <source>
        <dbReference type="Pfam" id="PF24883"/>
    </source>
</evidence>
<evidence type="ECO:0000313" key="5">
    <source>
        <dbReference type="EMBL" id="KAK7735396.1"/>
    </source>
</evidence>
<dbReference type="PANTHER" id="PTHR10039">
    <property type="entry name" value="AMELOGENIN"/>
    <property type="match status" value="1"/>
</dbReference>
<keyword evidence="1" id="KW-0677">Repeat</keyword>
<dbReference type="InterPro" id="IPR056884">
    <property type="entry name" value="NPHP3-like_N"/>
</dbReference>
<gene>
    <name evidence="5" type="ORF">SLS63_003866</name>
</gene>
<dbReference type="SUPFAM" id="SSF52540">
    <property type="entry name" value="P-loop containing nucleoside triphosphate hydrolases"/>
    <property type="match status" value="1"/>
</dbReference>
<organism evidence="5 6">
    <name type="scientific">Diaporthe eres</name>
    <name type="common">Phomopsis oblonga</name>
    <dbReference type="NCBI Taxonomy" id="83184"/>
    <lineage>
        <taxon>Eukaryota</taxon>
        <taxon>Fungi</taxon>
        <taxon>Dikarya</taxon>
        <taxon>Ascomycota</taxon>
        <taxon>Pezizomycotina</taxon>
        <taxon>Sordariomycetes</taxon>
        <taxon>Sordariomycetidae</taxon>
        <taxon>Diaporthales</taxon>
        <taxon>Diaporthaceae</taxon>
        <taxon>Diaporthe</taxon>
        <taxon>Diaporthe eres species complex</taxon>
    </lineage>
</organism>
<comment type="caution">
    <text evidence="5">The sequence shown here is derived from an EMBL/GenBank/DDBJ whole genome shotgun (WGS) entry which is preliminary data.</text>
</comment>
<keyword evidence="2" id="KW-0853">WD repeat</keyword>
<dbReference type="InterPro" id="IPR015943">
    <property type="entry name" value="WD40/YVTN_repeat-like_dom_sf"/>
</dbReference>
<reference evidence="5 6" key="1">
    <citation type="submission" date="2024-02" db="EMBL/GenBank/DDBJ databases">
        <title>De novo assembly and annotation of 12 fungi associated with fruit tree decline syndrome in Ontario, Canada.</title>
        <authorList>
            <person name="Sulman M."/>
            <person name="Ellouze W."/>
            <person name="Ilyukhin E."/>
        </authorList>
    </citation>
    <scope>NUCLEOTIDE SEQUENCE [LARGE SCALE GENOMIC DNA]</scope>
    <source>
        <strain evidence="5 6">M169</strain>
    </source>
</reference>
<dbReference type="PANTHER" id="PTHR10039:SF14">
    <property type="entry name" value="NACHT DOMAIN-CONTAINING PROTEIN"/>
    <property type="match status" value="1"/>
</dbReference>
<dbReference type="PROSITE" id="PS50294">
    <property type="entry name" value="WD_REPEATS_REGION"/>
    <property type="match status" value="1"/>
</dbReference>
<feature type="domain" description="Nephrocystin 3-like N-terminal" evidence="4">
    <location>
        <begin position="350"/>
        <end position="522"/>
    </location>
</feature>
<evidence type="ECO:0000256" key="2">
    <source>
        <dbReference type="PROSITE-ProRule" id="PRU00221"/>
    </source>
</evidence>
<dbReference type="InterPro" id="IPR011047">
    <property type="entry name" value="Quinoprotein_ADH-like_sf"/>
</dbReference>
<evidence type="ECO:0008006" key="7">
    <source>
        <dbReference type="Google" id="ProtNLM"/>
    </source>
</evidence>
<evidence type="ECO:0000313" key="6">
    <source>
        <dbReference type="Proteomes" id="UP001430848"/>
    </source>
</evidence>
<dbReference type="Proteomes" id="UP001430848">
    <property type="component" value="Unassembled WGS sequence"/>
</dbReference>
<name>A0ABR1PF72_DIAER</name>
<evidence type="ECO:0000259" key="3">
    <source>
        <dbReference type="Pfam" id="PF17100"/>
    </source>
</evidence>
<accession>A0ABR1PF72</accession>